<organism evidence="7 8">
    <name type="scientific">Sulfurimonas marina</name>
    <dbReference type="NCBI Taxonomy" id="2590551"/>
    <lineage>
        <taxon>Bacteria</taxon>
        <taxon>Pseudomonadati</taxon>
        <taxon>Campylobacterota</taxon>
        <taxon>Epsilonproteobacteria</taxon>
        <taxon>Campylobacterales</taxon>
        <taxon>Sulfurimonadaceae</taxon>
        <taxon>Sulfurimonas</taxon>
    </lineage>
</organism>
<evidence type="ECO:0000256" key="2">
    <source>
        <dbReference type="ARBA" id="ARBA00022475"/>
    </source>
</evidence>
<feature type="transmembrane region" description="Helical" evidence="6">
    <location>
        <begin position="12"/>
        <end position="33"/>
    </location>
</feature>
<keyword evidence="4 6" id="KW-1133">Transmembrane helix</keyword>
<dbReference type="PANTHER" id="PTHR33529:SF7">
    <property type="entry name" value="LIPOPOLYSACCHARIDE EXPORT SYSTEM PERMEASE PROTEIN LPTF"/>
    <property type="match status" value="1"/>
</dbReference>
<dbReference type="Proteomes" id="UP000593910">
    <property type="component" value="Chromosome"/>
</dbReference>
<evidence type="ECO:0000256" key="5">
    <source>
        <dbReference type="ARBA" id="ARBA00023136"/>
    </source>
</evidence>
<sequence length="340" mass="39352">MNKLRRYILSNLSSVFLSMFLPLFVIASMIFSIKLATYTAIIKLSLLDMVKLYMFVLPDILFYTLPISFFIAAVLSIFKLSNDNEIVVIFALGIKPSFLVKTLFVPAFLLSVLLFINFFMLYPHTDNLSDNFIDQKKSEAKFNLSASEFGNNFGDWLLYIGKEDKENKRYEDVFLFNKETDEEILISAKQADVINDGGVLQLELKNGEGYSYSKDKFTQINFEEMTIYDTLQASLKTYQMPLEFWSDEDGRKKKDRLLITDTILSLFPLLSIFLIVAIGVVHARHQKSKIYLYIFLGIIIYYGAAMSLHRTLGYHTIYIVALAWLMSTYLIYRKTIAKRF</sequence>
<feature type="transmembrane region" description="Helical" evidence="6">
    <location>
        <begin position="98"/>
        <end position="122"/>
    </location>
</feature>
<protein>
    <submittedName>
        <fullName evidence="7">YjgP/YjgQ family permease</fullName>
    </submittedName>
</protein>
<keyword evidence="3 6" id="KW-0812">Transmembrane</keyword>
<accession>A0A7M1AUR4</accession>
<dbReference type="GO" id="GO:0043190">
    <property type="term" value="C:ATP-binding cassette (ABC) transporter complex"/>
    <property type="evidence" value="ECO:0007669"/>
    <property type="project" value="TreeGrafter"/>
</dbReference>
<evidence type="ECO:0000256" key="6">
    <source>
        <dbReference type="SAM" id="Phobius"/>
    </source>
</evidence>
<reference evidence="7 8" key="1">
    <citation type="submission" date="2019-06" db="EMBL/GenBank/DDBJ databases">
        <title>Sulfurimonas gotlandica sp. nov., a chemoautotrophic and psychrotolerant epsilonproteobacterium isolated from a pelagic redoxcline, and an emended description of the genus Sulfurimonas.</title>
        <authorList>
            <person name="Wang S."/>
            <person name="Jiang L."/>
            <person name="Shao Z."/>
        </authorList>
    </citation>
    <scope>NUCLEOTIDE SEQUENCE [LARGE SCALE GENOMIC DNA]</scope>
    <source>
        <strain evidence="7 8">B2</strain>
    </source>
</reference>
<dbReference type="Pfam" id="PF03739">
    <property type="entry name" value="LptF_LptG"/>
    <property type="match status" value="1"/>
</dbReference>
<evidence type="ECO:0000256" key="4">
    <source>
        <dbReference type="ARBA" id="ARBA00022989"/>
    </source>
</evidence>
<feature type="transmembrane region" description="Helical" evidence="6">
    <location>
        <begin position="314"/>
        <end position="332"/>
    </location>
</feature>
<evidence type="ECO:0000313" key="8">
    <source>
        <dbReference type="Proteomes" id="UP000593910"/>
    </source>
</evidence>
<name>A0A7M1AUR4_9BACT</name>
<dbReference type="EMBL" id="CP041165">
    <property type="protein sequence ID" value="QOP41173.1"/>
    <property type="molecule type" value="Genomic_DNA"/>
</dbReference>
<dbReference type="AlphaFoldDB" id="A0A7M1AUR4"/>
<evidence type="ECO:0000313" key="7">
    <source>
        <dbReference type="EMBL" id="QOP41173.1"/>
    </source>
</evidence>
<feature type="transmembrane region" description="Helical" evidence="6">
    <location>
        <begin position="53"/>
        <end position="78"/>
    </location>
</feature>
<dbReference type="KEGG" id="smax:FJR03_05220"/>
<feature type="transmembrane region" description="Helical" evidence="6">
    <location>
        <begin position="263"/>
        <end position="283"/>
    </location>
</feature>
<keyword evidence="8" id="KW-1185">Reference proteome</keyword>
<dbReference type="PANTHER" id="PTHR33529">
    <property type="entry name" value="SLR0882 PROTEIN-RELATED"/>
    <property type="match status" value="1"/>
</dbReference>
<keyword evidence="5 6" id="KW-0472">Membrane</keyword>
<proteinExistence type="predicted"/>
<dbReference type="GO" id="GO:0015920">
    <property type="term" value="P:lipopolysaccharide transport"/>
    <property type="evidence" value="ECO:0007669"/>
    <property type="project" value="TreeGrafter"/>
</dbReference>
<evidence type="ECO:0000256" key="1">
    <source>
        <dbReference type="ARBA" id="ARBA00004651"/>
    </source>
</evidence>
<evidence type="ECO:0000256" key="3">
    <source>
        <dbReference type="ARBA" id="ARBA00022692"/>
    </source>
</evidence>
<gene>
    <name evidence="7" type="ORF">FJR03_05220</name>
</gene>
<feature type="transmembrane region" description="Helical" evidence="6">
    <location>
        <begin position="290"/>
        <end position="308"/>
    </location>
</feature>
<dbReference type="InterPro" id="IPR005495">
    <property type="entry name" value="LptG/LptF_permease"/>
</dbReference>
<keyword evidence="2" id="KW-1003">Cell membrane</keyword>
<dbReference type="RefSeq" id="WP_193114592.1">
    <property type="nucleotide sequence ID" value="NZ_CP041165.1"/>
</dbReference>
<comment type="subcellular location">
    <subcellularLocation>
        <location evidence="1">Cell membrane</location>
        <topology evidence="1">Multi-pass membrane protein</topology>
    </subcellularLocation>
</comment>